<dbReference type="NCBIfam" id="NF001490">
    <property type="entry name" value="PRK00346.1-4"/>
    <property type="match status" value="1"/>
</dbReference>
<evidence type="ECO:0000256" key="3">
    <source>
        <dbReference type="ARBA" id="ARBA00004496"/>
    </source>
</evidence>
<feature type="domain" description="Survival protein SurE-like phosphatase/nucleotidase" evidence="10">
    <location>
        <begin position="5"/>
        <end position="185"/>
    </location>
</feature>
<proteinExistence type="inferred from homology"/>
<dbReference type="InterPro" id="IPR036523">
    <property type="entry name" value="SurE-like_sf"/>
</dbReference>
<evidence type="ECO:0000313" key="12">
    <source>
        <dbReference type="Proteomes" id="UP000427906"/>
    </source>
</evidence>
<evidence type="ECO:0000256" key="9">
    <source>
        <dbReference type="HAMAP-Rule" id="MF_00060"/>
    </source>
</evidence>
<sequence>MLMHVMLTNDDGIHAPGLGALFDAFSSRHQVTVVAPDRERSAVGHGITLHQPIRFEETRVNGGMAGFAVSGTPADCVKLGLAELLDTPPDLVVSGINPGANVGINVNYSGTVAAAKEAAMAGIPAMAVSIISPGDRHVGAAARFAEALSRRVTGQALPAGTFLNVNFPDLPMDRIRGVRWSRQGAGGVARHFEKRRDPRDRIYYWQGCDSQSADDPPDVDGAALGNRYISITPIKCDMTDYDALRELARWNIPVTP</sequence>
<organism evidence="11 12">
    <name type="scientific">Desulfosarcina alkanivorans</name>
    <dbReference type="NCBI Taxonomy" id="571177"/>
    <lineage>
        <taxon>Bacteria</taxon>
        <taxon>Pseudomonadati</taxon>
        <taxon>Thermodesulfobacteriota</taxon>
        <taxon>Desulfobacteria</taxon>
        <taxon>Desulfobacterales</taxon>
        <taxon>Desulfosarcinaceae</taxon>
        <taxon>Desulfosarcina</taxon>
    </lineage>
</organism>
<dbReference type="NCBIfam" id="NF001492">
    <property type="entry name" value="PRK00346.2-2"/>
    <property type="match status" value="1"/>
</dbReference>
<dbReference type="Proteomes" id="UP000427906">
    <property type="component" value="Chromosome"/>
</dbReference>
<dbReference type="PANTHER" id="PTHR30457:SF0">
    <property type="entry name" value="PHOSPHATASE, PUTATIVE (AFU_ORTHOLOGUE AFUA_4G01070)-RELATED"/>
    <property type="match status" value="1"/>
</dbReference>
<keyword evidence="5 9" id="KW-0963">Cytoplasm</keyword>
<comment type="function">
    <text evidence="9">Nucleotidase that shows phosphatase activity on nucleoside 5'-monophosphates.</text>
</comment>
<evidence type="ECO:0000313" key="11">
    <source>
        <dbReference type="EMBL" id="BBO72017.1"/>
    </source>
</evidence>
<feature type="binding site" evidence="9">
    <location>
        <position position="97"/>
    </location>
    <ligand>
        <name>a divalent metal cation</name>
        <dbReference type="ChEBI" id="CHEBI:60240"/>
    </ligand>
</feature>
<gene>
    <name evidence="11" type="primary">surE_2</name>
    <name evidence="9" type="synonym">surE</name>
    <name evidence="11" type="ORF">DSCA_59470</name>
</gene>
<dbReference type="SUPFAM" id="SSF64167">
    <property type="entry name" value="SurE-like"/>
    <property type="match status" value="1"/>
</dbReference>
<dbReference type="EMBL" id="AP021874">
    <property type="protein sequence ID" value="BBO72017.1"/>
    <property type="molecule type" value="Genomic_DNA"/>
</dbReference>
<dbReference type="GO" id="GO:0000166">
    <property type="term" value="F:nucleotide binding"/>
    <property type="evidence" value="ECO:0007669"/>
    <property type="project" value="UniProtKB-KW"/>
</dbReference>
<dbReference type="HAMAP" id="MF_00060">
    <property type="entry name" value="SurE"/>
    <property type="match status" value="1"/>
</dbReference>
<feature type="binding site" evidence="9">
    <location>
        <position position="10"/>
    </location>
    <ligand>
        <name>a divalent metal cation</name>
        <dbReference type="ChEBI" id="CHEBI:60240"/>
    </ligand>
</feature>
<dbReference type="InterPro" id="IPR002828">
    <property type="entry name" value="SurE-like_Pase/nucleotidase"/>
</dbReference>
<evidence type="ECO:0000256" key="4">
    <source>
        <dbReference type="ARBA" id="ARBA00011062"/>
    </source>
</evidence>
<dbReference type="PANTHER" id="PTHR30457">
    <property type="entry name" value="5'-NUCLEOTIDASE SURE"/>
    <property type="match status" value="1"/>
</dbReference>
<dbReference type="GO" id="GO:0046872">
    <property type="term" value="F:metal ion binding"/>
    <property type="evidence" value="ECO:0007669"/>
    <property type="project" value="UniProtKB-UniRule"/>
</dbReference>
<dbReference type="AlphaFoldDB" id="A0A5K7Z612"/>
<reference evidence="11 12" key="1">
    <citation type="submission" date="2019-11" db="EMBL/GenBank/DDBJ databases">
        <title>Comparative genomics of hydrocarbon-degrading Desulfosarcina strains.</title>
        <authorList>
            <person name="Watanabe M."/>
            <person name="Kojima H."/>
            <person name="Fukui M."/>
        </authorList>
    </citation>
    <scope>NUCLEOTIDE SEQUENCE [LARGE SCALE GENOMIC DNA]</scope>
    <source>
        <strain evidence="11 12">PL12</strain>
    </source>
</reference>
<comment type="cofactor">
    <cofactor evidence="9">
        <name>a divalent metal cation</name>
        <dbReference type="ChEBI" id="CHEBI:60240"/>
    </cofactor>
    <text evidence="9">Binds 1 divalent metal cation per subunit.</text>
</comment>
<dbReference type="GO" id="GO:0008253">
    <property type="term" value="F:5'-nucleotidase activity"/>
    <property type="evidence" value="ECO:0007669"/>
    <property type="project" value="UniProtKB-UniRule"/>
</dbReference>
<dbReference type="Gene3D" id="3.40.1210.10">
    <property type="entry name" value="Survival protein SurE-like phosphatase/nucleotidase"/>
    <property type="match status" value="1"/>
</dbReference>
<evidence type="ECO:0000256" key="8">
    <source>
        <dbReference type="ARBA" id="ARBA00022801"/>
    </source>
</evidence>
<keyword evidence="7 9" id="KW-0547">Nucleotide-binding</keyword>
<protein>
    <recommendedName>
        <fullName evidence="9">5'-nucleotidase SurE</fullName>
        <ecNumber evidence="9">3.1.3.5</ecNumber>
    </recommendedName>
    <alternativeName>
        <fullName evidence="9">Nucleoside 5'-monophosphate phosphohydrolase</fullName>
    </alternativeName>
</protein>
<dbReference type="GO" id="GO:0005737">
    <property type="term" value="C:cytoplasm"/>
    <property type="evidence" value="ECO:0007669"/>
    <property type="project" value="UniProtKB-SubCell"/>
</dbReference>
<dbReference type="KEGG" id="dalk:DSCA_59470"/>
<evidence type="ECO:0000259" key="10">
    <source>
        <dbReference type="Pfam" id="PF01975"/>
    </source>
</evidence>
<comment type="subcellular location">
    <subcellularLocation>
        <location evidence="3 9">Cytoplasm</location>
    </subcellularLocation>
</comment>
<keyword evidence="6 9" id="KW-0479">Metal-binding</keyword>
<comment type="similarity">
    <text evidence="4 9">Belongs to the SurE nucleotidase family.</text>
</comment>
<keyword evidence="12" id="KW-1185">Reference proteome</keyword>
<feature type="binding site" evidence="9">
    <location>
        <position position="11"/>
    </location>
    <ligand>
        <name>a divalent metal cation</name>
        <dbReference type="ChEBI" id="CHEBI:60240"/>
    </ligand>
</feature>
<accession>A0A5K7Z612</accession>
<feature type="binding site" evidence="9">
    <location>
        <position position="41"/>
    </location>
    <ligand>
        <name>a divalent metal cation</name>
        <dbReference type="ChEBI" id="CHEBI:60240"/>
    </ligand>
</feature>
<dbReference type="InterPro" id="IPR030048">
    <property type="entry name" value="SurE"/>
</dbReference>
<comment type="cofactor">
    <cofactor evidence="2">
        <name>Mg(2+)</name>
        <dbReference type="ChEBI" id="CHEBI:18420"/>
    </cofactor>
</comment>
<evidence type="ECO:0000256" key="5">
    <source>
        <dbReference type="ARBA" id="ARBA00022490"/>
    </source>
</evidence>
<dbReference type="FunFam" id="3.40.1210.10:FF:000001">
    <property type="entry name" value="5'/3'-nucleotidase SurE"/>
    <property type="match status" value="1"/>
</dbReference>
<name>A0A5K7Z612_9BACT</name>
<evidence type="ECO:0000256" key="1">
    <source>
        <dbReference type="ARBA" id="ARBA00000815"/>
    </source>
</evidence>
<evidence type="ECO:0000256" key="2">
    <source>
        <dbReference type="ARBA" id="ARBA00001946"/>
    </source>
</evidence>
<dbReference type="Pfam" id="PF01975">
    <property type="entry name" value="SurE"/>
    <property type="match status" value="1"/>
</dbReference>
<keyword evidence="8 9" id="KW-0378">Hydrolase</keyword>
<dbReference type="EC" id="3.1.3.5" evidence="9"/>
<dbReference type="NCBIfam" id="TIGR00087">
    <property type="entry name" value="surE"/>
    <property type="match status" value="1"/>
</dbReference>
<evidence type="ECO:0000256" key="6">
    <source>
        <dbReference type="ARBA" id="ARBA00022723"/>
    </source>
</evidence>
<evidence type="ECO:0000256" key="7">
    <source>
        <dbReference type="ARBA" id="ARBA00022741"/>
    </source>
</evidence>
<comment type="catalytic activity">
    <reaction evidence="1 9">
        <text>a ribonucleoside 5'-phosphate + H2O = a ribonucleoside + phosphate</text>
        <dbReference type="Rhea" id="RHEA:12484"/>
        <dbReference type="ChEBI" id="CHEBI:15377"/>
        <dbReference type="ChEBI" id="CHEBI:18254"/>
        <dbReference type="ChEBI" id="CHEBI:43474"/>
        <dbReference type="ChEBI" id="CHEBI:58043"/>
        <dbReference type="EC" id="3.1.3.5"/>
    </reaction>
</comment>